<evidence type="ECO:0000313" key="3">
    <source>
        <dbReference type="Proteomes" id="UP000219338"/>
    </source>
</evidence>
<accession>A0A284QRW1</accession>
<name>A0A284QRW1_ARMOS</name>
<evidence type="ECO:0000313" key="2">
    <source>
        <dbReference type="EMBL" id="SJK99205.1"/>
    </source>
</evidence>
<gene>
    <name evidence="2" type="ORF">ARMOST_02496</name>
</gene>
<sequence length="136" mass="14939">MGRSEVDPSRDLIDHQEGISLTRLCWSAFRHHAIKTISIYPRCPALPALCCPLMRVRGERLLLISKRSDRLQLPSRYPFPCKQPSSAITPFPPTSSSSLSITCLHPSLPICIKQKGGSSSEGETRLLPPPSSTAFG</sequence>
<dbReference type="AlphaFoldDB" id="A0A284QRW1"/>
<keyword evidence="3" id="KW-1185">Reference proteome</keyword>
<proteinExistence type="predicted"/>
<reference evidence="3" key="1">
    <citation type="journal article" date="2017" name="Nat. Ecol. Evol.">
        <title>Genome expansion and lineage-specific genetic innovations in the forest pathogenic fungi Armillaria.</title>
        <authorList>
            <person name="Sipos G."/>
            <person name="Prasanna A.N."/>
            <person name="Walter M.C."/>
            <person name="O'Connor E."/>
            <person name="Balint B."/>
            <person name="Krizsan K."/>
            <person name="Kiss B."/>
            <person name="Hess J."/>
            <person name="Varga T."/>
            <person name="Slot J."/>
            <person name="Riley R."/>
            <person name="Boka B."/>
            <person name="Rigling D."/>
            <person name="Barry K."/>
            <person name="Lee J."/>
            <person name="Mihaltcheva S."/>
            <person name="LaButti K."/>
            <person name="Lipzen A."/>
            <person name="Waldron R."/>
            <person name="Moloney N.M."/>
            <person name="Sperisen C."/>
            <person name="Kredics L."/>
            <person name="Vagvoelgyi C."/>
            <person name="Patrignani A."/>
            <person name="Fitzpatrick D."/>
            <person name="Nagy I."/>
            <person name="Doyle S."/>
            <person name="Anderson J.B."/>
            <person name="Grigoriev I.V."/>
            <person name="Gueldener U."/>
            <person name="Muensterkoetter M."/>
            <person name="Nagy L.G."/>
        </authorList>
    </citation>
    <scope>NUCLEOTIDE SEQUENCE [LARGE SCALE GENOMIC DNA]</scope>
    <source>
        <strain evidence="3">C18/9</strain>
    </source>
</reference>
<feature type="region of interest" description="Disordered" evidence="1">
    <location>
        <begin position="115"/>
        <end position="136"/>
    </location>
</feature>
<evidence type="ECO:0000256" key="1">
    <source>
        <dbReference type="SAM" id="MobiDB-lite"/>
    </source>
</evidence>
<dbReference type="Proteomes" id="UP000219338">
    <property type="component" value="Unassembled WGS sequence"/>
</dbReference>
<protein>
    <submittedName>
        <fullName evidence="2">Uncharacterized protein</fullName>
    </submittedName>
</protein>
<organism evidence="2 3">
    <name type="scientific">Armillaria ostoyae</name>
    <name type="common">Armillaria root rot fungus</name>
    <dbReference type="NCBI Taxonomy" id="47428"/>
    <lineage>
        <taxon>Eukaryota</taxon>
        <taxon>Fungi</taxon>
        <taxon>Dikarya</taxon>
        <taxon>Basidiomycota</taxon>
        <taxon>Agaricomycotina</taxon>
        <taxon>Agaricomycetes</taxon>
        <taxon>Agaricomycetidae</taxon>
        <taxon>Agaricales</taxon>
        <taxon>Marasmiineae</taxon>
        <taxon>Physalacriaceae</taxon>
        <taxon>Armillaria</taxon>
    </lineage>
</organism>
<feature type="compositionally biased region" description="Pro residues" evidence="1">
    <location>
        <begin position="127"/>
        <end position="136"/>
    </location>
</feature>
<dbReference type="EMBL" id="FUEG01000002">
    <property type="protein sequence ID" value="SJK99205.1"/>
    <property type="molecule type" value="Genomic_DNA"/>
</dbReference>